<proteinExistence type="predicted"/>
<comment type="caution">
    <text evidence="1">The sequence shown here is derived from an EMBL/GenBank/DDBJ whole genome shotgun (WGS) entry which is preliminary data.</text>
</comment>
<organism evidence="1 2">
    <name type="scientific">Apiospora marii</name>
    <dbReference type="NCBI Taxonomy" id="335849"/>
    <lineage>
        <taxon>Eukaryota</taxon>
        <taxon>Fungi</taxon>
        <taxon>Dikarya</taxon>
        <taxon>Ascomycota</taxon>
        <taxon>Pezizomycotina</taxon>
        <taxon>Sordariomycetes</taxon>
        <taxon>Xylariomycetidae</taxon>
        <taxon>Amphisphaeriales</taxon>
        <taxon>Apiosporaceae</taxon>
        <taxon>Apiospora</taxon>
    </lineage>
</organism>
<name>A0ABR1SRM6_9PEZI</name>
<protein>
    <submittedName>
        <fullName evidence="1">FAD-binding domain-containing protein</fullName>
    </submittedName>
</protein>
<reference evidence="1 2" key="1">
    <citation type="submission" date="2023-01" db="EMBL/GenBank/DDBJ databases">
        <title>Analysis of 21 Apiospora genomes using comparative genomics revels a genus with tremendous synthesis potential of carbohydrate active enzymes and secondary metabolites.</title>
        <authorList>
            <person name="Sorensen T."/>
        </authorList>
    </citation>
    <scope>NUCLEOTIDE SEQUENCE [LARGE SCALE GENOMIC DNA]</scope>
    <source>
        <strain evidence="1 2">CBS 20057</strain>
    </source>
</reference>
<dbReference type="Proteomes" id="UP001396898">
    <property type="component" value="Unassembled WGS sequence"/>
</dbReference>
<sequence>MYNVSDYHNVLAAFVEVQEAMELDHKIGMFINTRKDYIAVGLFYADWSDELPRVFDPFSKLTSLIAAVVPTTNGTLVKLMDLLEQWAYREKDLKHAYLTMTSRISQELYEENFEYCKDILAKLPATVSLHWSIQPLSQAAVEAGEKRGGNILGLQKVPQSLWIFACDWKEDVDDDTVHDSLRQCLKGLESMAVERGVKLDLRFPTFAGASQDVLGSFGNASVDKLREVAAKYDPDGFFQERQCGGFLLRDL</sequence>
<evidence type="ECO:0000313" key="2">
    <source>
        <dbReference type="Proteomes" id="UP001396898"/>
    </source>
</evidence>
<keyword evidence="2" id="KW-1185">Reference proteome</keyword>
<accession>A0ABR1SRM6</accession>
<gene>
    <name evidence="1" type="ORF">PG991_001638</name>
</gene>
<dbReference type="EMBL" id="JAQQWI010000004">
    <property type="protein sequence ID" value="KAK8036501.1"/>
    <property type="molecule type" value="Genomic_DNA"/>
</dbReference>
<evidence type="ECO:0000313" key="1">
    <source>
        <dbReference type="EMBL" id="KAK8036501.1"/>
    </source>
</evidence>